<dbReference type="NCBIfam" id="TIGR01557">
    <property type="entry name" value="myb_SHAQKYF"/>
    <property type="match status" value="1"/>
</dbReference>
<dbReference type="CDD" id="cd00167">
    <property type="entry name" value="SANT"/>
    <property type="match status" value="1"/>
</dbReference>
<dbReference type="FunCoup" id="A0A059A496">
    <property type="interactions" value="33"/>
</dbReference>
<dbReference type="FunFam" id="1.10.10.60:FF:000023">
    <property type="entry name" value="protein REVEILLE 6 isoform X1"/>
    <property type="match status" value="1"/>
</dbReference>
<dbReference type="SUPFAM" id="SSF46689">
    <property type="entry name" value="Homeodomain-like"/>
    <property type="match status" value="1"/>
</dbReference>
<feature type="compositionally biased region" description="Polar residues" evidence="6">
    <location>
        <begin position="150"/>
        <end position="175"/>
    </location>
</feature>
<feature type="domain" description="HTH myb-type" evidence="9">
    <location>
        <begin position="54"/>
        <end position="108"/>
    </location>
</feature>
<dbReference type="PANTHER" id="PTHR12802:SF175">
    <property type="entry name" value="PROTEIN REVEILLE 2"/>
    <property type="match status" value="1"/>
</dbReference>
<sequence>MAGEAQNEVAVSSALFTVPNRPSKVGSQLEAVDNLKELQVLENDQTPKVRKPYTISKQREKWTDEEHERFLEALKLYGRGWRQIEEHVGTKTAVQIRSHAQKFFSKVARGVSGSSEGVIKPIEIPPPRPKRKPMHPYPRKSVDSKEVKLSYQQERSPSPISSVADENTGSPTSVLSAHGSDMLGSASLHQQNRCSSPTSCTTDVPSIGLAVIEKQPEIFKEEDKGCLSSTQMPSGLTLGNLPSMNCDLSSRNTSSPEEIGGTEAPSIKLFGRTVLVTEIQKPDHQEAGIKKSPVQKTGEDDSVTEDEGLGKPLSSVEFDMQLSLGLACGNNGFLHSGAHAATAMKLQKEDVESSRFTSDCFLPWWPLYQGPPFIYVTPSDSTLIQGPLDSHEDRKMEVEEIIKETSSETNTVAKKTEGYGDNNVENNADGVFPKCRKHLERRTHPGDCKKGFVPYKRCLAERDVKSPVIVSEERQAQRTRVCS</sequence>
<dbReference type="Gene3D" id="1.10.10.60">
    <property type="entry name" value="Homeodomain-like"/>
    <property type="match status" value="1"/>
</dbReference>
<evidence type="ECO:0000259" key="8">
    <source>
        <dbReference type="PROSITE" id="PS51293"/>
    </source>
</evidence>
<keyword evidence="2" id="KW-0805">Transcription regulation</keyword>
<dbReference type="AlphaFoldDB" id="A0A059A496"/>
<feature type="compositionally biased region" description="Basic residues" evidence="6">
    <location>
        <begin position="128"/>
        <end position="138"/>
    </location>
</feature>
<name>A0A059A496_EUCGR</name>
<dbReference type="eggNOG" id="KOG0724">
    <property type="taxonomic scope" value="Eukaryota"/>
</dbReference>
<evidence type="ECO:0000256" key="4">
    <source>
        <dbReference type="ARBA" id="ARBA00023163"/>
    </source>
</evidence>
<dbReference type="Gramene" id="KCW48643">
    <property type="protein sequence ID" value="KCW48643"/>
    <property type="gene ID" value="EUGRSUZ_K02302"/>
</dbReference>
<dbReference type="PROSITE" id="PS51294">
    <property type="entry name" value="HTH_MYB"/>
    <property type="match status" value="1"/>
</dbReference>
<evidence type="ECO:0000259" key="7">
    <source>
        <dbReference type="PROSITE" id="PS50090"/>
    </source>
</evidence>
<dbReference type="STRING" id="71139.A0A059A496"/>
<gene>
    <name evidence="10" type="ORF">EUGRSUZ_K02302</name>
</gene>
<dbReference type="InterPro" id="IPR017884">
    <property type="entry name" value="SANT_dom"/>
</dbReference>
<feature type="region of interest" description="Disordered" evidence="6">
    <location>
        <begin position="117"/>
        <end position="180"/>
    </location>
</feature>
<feature type="domain" description="SANT" evidence="8">
    <location>
        <begin position="57"/>
        <end position="108"/>
    </location>
</feature>
<dbReference type="InParanoid" id="A0A059A496"/>
<comment type="subcellular location">
    <subcellularLocation>
        <location evidence="1">Nucleus</location>
    </subcellularLocation>
</comment>
<reference evidence="10" key="1">
    <citation type="submission" date="2013-07" db="EMBL/GenBank/DDBJ databases">
        <title>The genome of Eucalyptus grandis.</title>
        <authorList>
            <person name="Schmutz J."/>
            <person name="Hayes R."/>
            <person name="Myburg A."/>
            <person name="Tuskan G."/>
            <person name="Grattapaglia D."/>
            <person name="Rokhsar D.S."/>
        </authorList>
    </citation>
    <scope>NUCLEOTIDE SEQUENCE</scope>
    <source>
        <tissue evidence="10">Leaf extractions</tissue>
    </source>
</reference>
<dbReference type="InterPro" id="IPR017930">
    <property type="entry name" value="Myb_dom"/>
</dbReference>
<dbReference type="GO" id="GO:0010468">
    <property type="term" value="P:regulation of gene expression"/>
    <property type="evidence" value="ECO:0007669"/>
    <property type="project" value="UniProtKB-ARBA"/>
</dbReference>
<proteinExistence type="predicted"/>
<dbReference type="GO" id="GO:0003677">
    <property type="term" value="F:DNA binding"/>
    <property type="evidence" value="ECO:0007669"/>
    <property type="project" value="UniProtKB-KW"/>
</dbReference>
<dbReference type="EMBL" id="KK198763">
    <property type="protein sequence ID" value="KCW48643.1"/>
    <property type="molecule type" value="Genomic_DNA"/>
</dbReference>
<evidence type="ECO:0000256" key="3">
    <source>
        <dbReference type="ARBA" id="ARBA00023125"/>
    </source>
</evidence>
<evidence type="ECO:0000256" key="5">
    <source>
        <dbReference type="ARBA" id="ARBA00023242"/>
    </source>
</evidence>
<organism evidence="10">
    <name type="scientific">Eucalyptus grandis</name>
    <name type="common">Flooded gum</name>
    <dbReference type="NCBI Taxonomy" id="71139"/>
    <lineage>
        <taxon>Eukaryota</taxon>
        <taxon>Viridiplantae</taxon>
        <taxon>Streptophyta</taxon>
        <taxon>Embryophyta</taxon>
        <taxon>Tracheophyta</taxon>
        <taxon>Spermatophyta</taxon>
        <taxon>Magnoliopsida</taxon>
        <taxon>eudicotyledons</taxon>
        <taxon>Gunneridae</taxon>
        <taxon>Pentapetalae</taxon>
        <taxon>rosids</taxon>
        <taxon>malvids</taxon>
        <taxon>Myrtales</taxon>
        <taxon>Myrtaceae</taxon>
        <taxon>Myrtoideae</taxon>
        <taxon>Eucalypteae</taxon>
        <taxon>Eucalyptus</taxon>
    </lineage>
</organism>
<evidence type="ECO:0000313" key="10">
    <source>
        <dbReference type="EMBL" id="KCW48643.1"/>
    </source>
</evidence>
<protein>
    <submittedName>
        <fullName evidence="10">Uncharacterized protein</fullName>
    </submittedName>
</protein>
<dbReference type="InterPro" id="IPR001005">
    <property type="entry name" value="SANT/Myb"/>
</dbReference>
<evidence type="ECO:0000256" key="2">
    <source>
        <dbReference type="ARBA" id="ARBA00023015"/>
    </source>
</evidence>
<keyword evidence="4" id="KW-0804">Transcription</keyword>
<feature type="domain" description="Myb-like" evidence="7">
    <location>
        <begin position="54"/>
        <end position="104"/>
    </location>
</feature>
<dbReference type="GO" id="GO:0005634">
    <property type="term" value="C:nucleus"/>
    <property type="evidence" value="ECO:0007669"/>
    <property type="project" value="UniProtKB-SubCell"/>
</dbReference>
<keyword evidence="5" id="KW-0539">Nucleus</keyword>
<dbReference type="OrthoDB" id="118550at2759"/>
<dbReference type="InterPro" id="IPR006447">
    <property type="entry name" value="Myb_dom_plants"/>
</dbReference>
<dbReference type="InterPro" id="IPR009057">
    <property type="entry name" value="Homeodomain-like_sf"/>
</dbReference>
<dbReference type="KEGG" id="egr:104425863"/>
<dbReference type="PROSITE" id="PS50090">
    <property type="entry name" value="MYB_LIKE"/>
    <property type="match status" value="1"/>
</dbReference>
<dbReference type="Pfam" id="PF00249">
    <property type="entry name" value="Myb_DNA-binding"/>
    <property type="match status" value="1"/>
</dbReference>
<evidence type="ECO:0000256" key="6">
    <source>
        <dbReference type="SAM" id="MobiDB-lite"/>
    </source>
</evidence>
<accession>A0A059A496</accession>
<keyword evidence="3" id="KW-0238">DNA-binding</keyword>
<feature type="region of interest" description="Disordered" evidence="6">
    <location>
        <begin position="283"/>
        <end position="311"/>
    </location>
</feature>
<dbReference type="SMART" id="SM00717">
    <property type="entry name" value="SANT"/>
    <property type="match status" value="1"/>
</dbReference>
<dbReference type="PROSITE" id="PS51293">
    <property type="entry name" value="SANT"/>
    <property type="match status" value="1"/>
</dbReference>
<evidence type="ECO:0000256" key="1">
    <source>
        <dbReference type="ARBA" id="ARBA00004123"/>
    </source>
</evidence>
<dbReference type="OMA" id="TCLANEN"/>
<evidence type="ECO:0000259" key="9">
    <source>
        <dbReference type="PROSITE" id="PS51294"/>
    </source>
</evidence>
<dbReference type="PANTHER" id="PTHR12802">
    <property type="entry name" value="SWI/SNF COMPLEX-RELATED"/>
    <property type="match status" value="1"/>
</dbReference>